<protein>
    <submittedName>
        <fullName evidence="1">Uncharacterized protein</fullName>
    </submittedName>
</protein>
<gene>
    <name evidence="1" type="ORF">PbB2_00143</name>
</gene>
<evidence type="ECO:0000313" key="1">
    <source>
        <dbReference type="EMBL" id="GBF56487.1"/>
    </source>
</evidence>
<proteinExistence type="predicted"/>
<name>A0A2P2E603_9PROT</name>
<dbReference type="EMBL" id="BFBR01000001">
    <property type="protein sequence ID" value="GBF56487.1"/>
    <property type="molecule type" value="Genomic_DNA"/>
</dbReference>
<comment type="caution">
    <text evidence="1">The sequence shown here is derived from an EMBL/GenBank/DDBJ whole genome shotgun (WGS) entry which is preliminary data.</text>
</comment>
<dbReference type="Proteomes" id="UP000245086">
    <property type="component" value="Unassembled WGS sequence"/>
</dbReference>
<dbReference type="AlphaFoldDB" id="A0A2P2E603"/>
<evidence type="ECO:0000313" key="2">
    <source>
        <dbReference type="Proteomes" id="UP000245086"/>
    </source>
</evidence>
<sequence length="235" mass="25135">MAFGLPYGEAASAHRFRLRTDTHVVAKVRVACTDPKTAKTSDKRITAPVSVDRSAQATPTLLMAARTPDLTGHENGDAFPEGGAQTPISAPALFAKTEIPRVVAAARQAVAQAGLSQAELADAKDRADLVDVTLAATFDGADQADLEREVAEAVRQLSISQTLAARVNRGDFSRFVITDKNDMRCGNPALVPACNPLSQTDLDRIREDVARDVRNAQMLVRESQSKLSKARLSDG</sequence>
<accession>A0A2P2E603</accession>
<keyword evidence="2" id="KW-1185">Reference proteome</keyword>
<reference evidence="1 2" key="1">
    <citation type="journal article" date="2018" name="Genome Announc.">
        <title>Draft Genome Sequence of "Candidatus Phycosocius bacilliformis," an Alphaproteobacterial Ectosymbiont of the Hydrocarbon-Producing Green Alga Botryococcus braunii.</title>
        <authorList>
            <person name="Tanabe Y."/>
            <person name="Yamaguchi H."/>
            <person name="Watanabe M.M."/>
        </authorList>
    </citation>
    <scope>NUCLEOTIDE SEQUENCE [LARGE SCALE GENOMIC DNA]</scope>
    <source>
        <strain evidence="1 2">BOTRYCO-2</strain>
    </source>
</reference>
<organism evidence="1 2">
    <name type="scientific">Candidatus Phycosocius bacilliformis</name>
    <dbReference type="NCBI Taxonomy" id="1445552"/>
    <lineage>
        <taxon>Bacteria</taxon>
        <taxon>Pseudomonadati</taxon>
        <taxon>Pseudomonadota</taxon>
        <taxon>Alphaproteobacteria</taxon>
        <taxon>Caulobacterales</taxon>
        <taxon>Caulobacterales incertae sedis</taxon>
        <taxon>Candidatus Phycosocius</taxon>
    </lineage>
</organism>